<comment type="caution">
    <text evidence="5">The sequence shown here is derived from an EMBL/GenBank/DDBJ whole genome shotgun (WGS) entry which is preliminary data.</text>
</comment>
<dbReference type="OrthoDB" id="434800at2"/>
<dbReference type="InterPro" id="IPR020472">
    <property type="entry name" value="WD40_PAC1"/>
</dbReference>
<feature type="repeat" description="WD" evidence="3">
    <location>
        <begin position="1059"/>
        <end position="1090"/>
    </location>
</feature>
<gene>
    <name evidence="5" type="ORF">C7B82_19625</name>
</gene>
<feature type="repeat" description="WD" evidence="3">
    <location>
        <begin position="1134"/>
        <end position="1175"/>
    </location>
</feature>
<organism evidence="5 6">
    <name type="scientific">Stenomitos frigidus ULC18</name>
    <dbReference type="NCBI Taxonomy" id="2107698"/>
    <lineage>
        <taxon>Bacteria</taxon>
        <taxon>Bacillati</taxon>
        <taxon>Cyanobacteriota</taxon>
        <taxon>Cyanophyceae</taxon>
        <taxon>Leptolyngbyales</taxon>
        <taxon>Leptolyngbyaceae</taxon>
        <taxon>Stenomitos</taxon>
    </lineage>
</organism>
<dbReference type="SUPFAM" id="SSF50978">
    <property type="entry name" value="WD40 repeat-like"/>
    <property type="match status" value="2"/>
</dbReference>
<feature type="repeat" description="WD" evidence="3">
    <location>
        <begin position="923"/>
        <end position="955"/>
    </location>
</feature>
<evidence type="ECO:0000256" key="3">
    <source>
        <dbReference type="PROSITE-ProRule" id="PRU00221"/>
    </source>
</evidence>
<dbReference type="PRINTS" id="PR00364">
    <property type="entry name" value="DISEASERSIST"/>
</dbReference>
<reference evidence="6" key="1">
    <citation type="submission" date="2018-02" db="EMBL/GenBank/DDBJ databases">
        <authorList>
            <person name="Moore K."/>
            <person name="Momper L."/>
        </authorList>
    </citation>
    <scope>NUCLEOTIDE SEQUENCE [LARGE SCALE GENOMIC DNA]</scope>
    <source>
        <strain evidence="6">ULC18</strain>
    </source>
</reference>
<evidence type="ECO:0000259" key="4">
    <source>
        <dbReference type="Pfam" id="PF00931"/>
    </source>
</evidence>
<dbReference type="Gene3D" id="3.40.50.300">
    <property type="entry name" value="P-loop containing nucleotide triphosphate hydrolases"/>
    <property type="match status" value="1"/>
</dbReference>
<accession>A0A2T1E155</accession>
<dbReference type="InterPro" id="IPR001680">
    <property type="entry name" value="WD40_rpt"/>
</dbReference>
<dbReference type="PANTHER" id="PTHR22847:SF637">
    <property type="entry name" value="WD REPEAT DOMAIN 5B"/>
    <property type="match status" value="1"/>
</dbReference>
<keyword evidence="6" id="KW-1185">Reference proteome</keyword>
<evidence type="ECO:0000313" key="5">
    <source>
        <dbReference type="EMBL" id="PSB26485.1"/>
    </source>
</evidence>
<dbReference type="CDD" id="cd00200">
    <property type="entry name" value="WD40"/>
    <property type="match status" value="2"/>
</dbReference>
<dbReference type="Pfam" id="PF00931">
    <property type="entry name" value="NB-ARC"/>
    <property type="match status" value="1"/>
</dbReference>
<feature type="repeat" description="WD" evidence="3">
    <location>
        <begin position="1092"/>
        <end position="1133"/>
    </location>
</feature>
<dbReference type="PROSITE" id="PS50294">
    <property type="entry name" value="WD_REPEATS_REGION"/>
    <property type="match status" value="9"/>
</dbReference>
<dbReference type="PRINTS" id="PR00320">
    <property type="entry name" value="GPROTEINBRPT"/>
</dbReference>
<dbReference type="EMBL" id="PVWK01000105">
    <property type="protein sequence ID" value="PSB26485.1"/>
    <property type="molecule type" value="Genomic_DNA"/>
</dbReference>
<name>A0A2T1E155_9CYAN</name>
<sequence length="1260" mass="138545">MTAKKSRRRGVVLSLAGQRKFETARRQLEKAMNGGDRFTLEELSERTQLALSTMTRVLDAQVGVDKQTLDQVFAAFDLSLQRADYQQPEGGDERLPAAATDSLSTASTTLATTLTTTSPTAPILDWGEAIDVSLFYGRTAELATLEQWIQHDRCRLIAMLGMGGIGKTALSVKLAQELTQNSKLTAQPFEFIVWRTLRNAPPLELLLTDVIQVLSYQRESVPSLRLPALISRLLNYLRQHRCLLILDNGETILQGGQFTGAYRQGYEAYGELLRQVGEIPHQSCVVLTSREKPETIANLEGETLPVRSFALPGLPTTATDHLFDAIGLSSSNVGRQRLLGVYSGNPLALKIVATSIRELFGGDVDAFLQEETTVFNGIRRLLDQQYQRLTLLEKQVMLWLAINREWVTIAALQSDLVPSVPRSRLLETLESLARRSLIEQNNARFTQQPVVMEYVTDAFIDHVCEEIRQRSPELFLSHALIKATAKDYVRESQIRVILKPLGDRLLARFGSQTALSAQLQHLLQQLHDATVSQAGYGAGNWLNLSQHLKLDLTGSDVSHLTVRQACLQDGPLHQVNLSHAHLVDCQFAEPLNLPTALAVSPTGDRVALGNENGTVQMWQVSTQQPLLTLPAHTAHVFGLNFTQDGRTLVTGSHDHTIKFWDMTTGNCLQTWQGKGPVWAQAFSPDGLILANSVGDADRAIHLWHWQTGQRLKTLIGHTGQATTLAFVPHSTDTAEGTGHPLLISGSQDHTLRLWDLEQGVCLRTLTGHTGMVWTVSVHPQGDRFASASFDQSIKIWDLATGICLQTLLGHTAEVTSVSFSPDGQWLASSSNDRTIRLWEVATGQCLTVLQAHLDHVWAVAFTATPVQGKIAAAEQILISASFDQTVRFWQINRIARDEPGTDASVILSPTSQLTIANHCLKTIQGSDMGIRSIACHPHRHLLASGGLGNRIRLWDESGYCIKTLTGHTGGIWKVAFHPEGKRLASSSLNGEIKVWDVESGQCLQTLLRNNSWIQALGFSPQGDLVSGSSFDATIHVWDSQTGECIRSMTLAAAAYLLGLAFHPQEHYFVSAGNDDRLRWWDLETGDCFRTIEADHGGHAWCVAFHPQGHWFASIGNDQVVKVWDAQSGECLRQMLGHSGIHGSIAFSPDGSILASGRSDRIIRLWDVTTGQCLRVLEGHTSGVTSVVFLPVQPLAKLASQQQILASGSLDETIRLWDVQTGRCLKMFRPDRLYEGMNITGVTGLTEGAIATLKSLGAMVL</sequence>
<feature type="repeat" description="WD" evidence="3">
    <location>
        <begin position="964"/>
        <end position="1005"/>
    </location>
</feature>
<dbReference type="InterPro" id="IPR011047">
    <property type="entry name" value="Quinoprotein_ADH-like_sf"/>
</dbReference>
<evidence type="ECO:0000256" key="1">
    <source>
        <dbReference type="ARBA" id="ARBA00022574"/>
    </source>
</evidence>
<feature type="domain" description="NB-ARC" evidence="4">
    <location>
        <begin position="145"/>
        <end position="247"/>
    </location>
</feature>
<dbReference type="Gene3D" id="2.130.10.10">
    <property type="entry name" value="YVTN repeat-like/Quinoprotein amine dehydrogenase"/>
    <property type="match status" value="4"/>
</dbReference>
<evidence type="ECO:0000256" key="2">
    <source>
        <dbReference type="ARBA" id="ARBA00022737"/>
    </source>
</evidence>
<protein>
    <recommendedName>
        <fullName evidence="4">NB-ARC domain-containing protein</fullName>
    </recommendedName>
</protein>
<reference evidence="5 6" key="2">
    <citation type="submission" date="2018-03" db="EMBL/GenBank/DDBJ databases">
        <title>The ancient ancestry and fast evolution of plastids.</title>
        <authorList>
            <person name="Moore K.R."/>
            <person name="Magnabosco C."/>
            <person name="Momper L."/>
            <person name="Gold D.A."/>
            <person name="Bosak T."/>
            <person name="Fournier G.P."/>
        </authorList>
    </citation>
    <scope>NUCLEOTIDE SEQUENCE [LARGE SCALE GENOMIC DNA]</scope>
    <source>
        <strain evidence="5 6">ULC18</strain>
    </source>
</reference>
<dbReference type="InterPro" id="IPR002182">
    <property type="entry name" value="NB-ARC"/>
</dbReference>
<dbReference type="AlphaFoldDB" id="A0A2T1E155"/>
<dbReference type="InterPro" id="IPR036322">
    <property type="entry name" value="WD40_repeat_dom_sf"/>
</dbReference>
<dbReference type="InterPro" id="IPR019775">
    <property type="entry name" value="WD40_repeat_CS"/>
</dbReference>
<dbReference type="SMART" id="SM00320">
    <property type="entry name" value="WD40"/>
    <property type="match status" value="14"/>
</dbReference>
<dbReference type="PANTHER" id="PTHR22847">
    <property type="entry name" value="WD40 REPEAT PROTEIN"/>
    <property type="match status" value="1"/>
</dbReference>
<dbReference type="InterPro" id="IPR027417">
    <property type="entry name" value="P-loop_NTPase"/>
</dbReference>
<dbReference type="InterPro" id="IPR015943">
    <property type="entry name" value="WD40/YVTN_repeat-like_dom_sf"/>
</dbReference>
<feature type="repeat" description="WD" evidence="3">
    <location>
        <begin position="714"/>
        <end position="764"/>
    </location>
</feature>
<evidence type="ECO:0000313" key="6">
    <source>
        <dbReference type="Proteomes" id="UP000239576"/>
    </source>
</evidence>
<dbReference type="SUPFAM" id="SSF50998">
    <property type="entry name" value="Quinoprotein alcohol dehydrogenase-like"/>
    <property type="match status" value="1"/>
</dbReference>
<feature type="repeat" description="WD" evidence="3">
    <location>
        <begin position="765"/>
        <end position="806"/>
    </location>
</feature>
<feature type="repeat" description="WD" evidence="3">
    <location>
        <begin position="595"/>
        <end position="628"/>
    </location>
</feature>
<feature type="repeat" description="WD" evidence="3">
    <location>
        <begin position="1006"/>
        <end position="1047"/>
    </location>
</feature>
<feature type="repeat" description="WD" evidence="3">
    <location>
        <begin position="1176"/>
        <end position="1226"/>
    </location>
</feature>
<proteinExistence type="predicted"/>
<keyword evidence="2" id="KW-0677">Repeat</keyword>
<dbReference type="Pfam" id="PF00400">
    <property type="entry name" value="WD40"/>
    <property type="match status" value="13"/>
</dbReference>
<dbReference type="Proteomes" id="UP000239576">
    <property type="component" value="Unassembled WGS sequence"/>
</dbReference>
<feature type="repeat" description="WD" evidence="3">
    <location>
        <begin position="807"/>
        <end position="848"/>
    </location>
</feature>
<dbReference type="RefSeq" id="WP_106257976.1">
    <property type="nucleotide sequence ID" value="NZ_CAWNSW010000039.1"/>
</dbReference>
<keyword evidence="1 3" id="KW-0853">WD repeat</keyword>
<dbReference type="SUPFAM" id="SSF52540">
    <property type="entry name" value="P-loop containing nucleoside triphosphate hydrolases"/>
    <property type="match status" value="1"/>
</dbReference>
<dbReference type="PROSITE" id="PS00678">
    <property type="entry name" value="WD_REPEATS_1"/>
    <property type="match status" value="7"/>
</dbReference>
<feature type="repeat" description="WD" evidence="3">
    <location>
        <begin position="629"/>
        <end position="670"/>
    </location>
</feature>
<dbReference type="GO" id="GO:0043531">
    <property type="term" value="F:ADP binding"/>
    <property type="evidence" value="ECO:0007669"/>
    <property type="project" value="InterPro"/>
</dbReference>
<dbReference type="PROSITE" id="PS50082">
    <property type="entry name" value="WD_REPEATS_2"/>
    <property type="match status" value="12"/>
</dbReference>